<reference evidence="2" key="1">
    <citation type="journal article" date="2013" name="Nat. Genet.">
        <title>The Capsella rubella genome and the genomic consequences of rapid mating system evolution.</title>
        <authorList>
            <person name="Slotte T."/>
            <person name="Hazzouri K.M."/>
            <person name="Agren J.A."/>
            <person name="Koenig D."/>
            <person name="Maumus F."/>
            <person name="Guo Y.L."/>
            <person name="Steige K."/>
            <person name="Platts A.E."/>
            <person name="Escobar J.S."/>
            <person name="Newman L.K."/>
            <person name="Wang W."/>
            <person name="Mandakova T."/>
            <person name="Vello E."/>
            <person name="Smith L.M."/>
            <person name="Henz S.R."/>
            <person name="Steffen J."/>
            <person name="Takuno S."/>
            <person name="Brandvain Y."/>
            <person name="Coop G."/>
            <person name="Andolfatto P."/>
            <person name="Hu T.T."/>
            <person name="Blanchette M."/>
            <person name="Clark R.M."/>
            <person name="Quesneville H."/>
            <person name="Nordborg M."/>
            <person name="Gaut B.S."/>
            <person name="Lysak M.A."/>
            <person name="Jenkins J."/>
            <person name="Grimwood J."/>
            <person name="Chapman J."/>
            <person name="Prochnik S."/>
            <person name="Shu S."/>
            <person name="Rokhsar D."/>
            <person name="Schmutz J."/>
            <person name="Weigel D."/>
            <person name="Wright S.I."/>
        </authorList>
    </citation>
    <scope>NUCLEOTIDE SEQUENCE [LARGE SCALE GENOMIC DNA]</scope>
    <source>
        <strain evidence="2">cv. Monte Gargano</strain>
    </source>
</reference>
<name>R0GJ63_9BRAS</name>
<evidence type="ECO:0000313" key="2">
    <source>
        <dbReference type="Proteomes" id="UP000029121"/>
    </source>
</evidence>
<accession>R0GJ63</accession>
<dbReference type="Proteomes" id="UP000029121">
    <property type="component" value="Unassembled WGS sequence"/>
</dbReference>
<proteinExistence type="predicted"/>
<keyword evidence="2" id="KW-1185">Reference proteome</keyword>
<sequence>MCILEENSPCMVPTVEARKDGEVWQLSAMQFSKGVKKGDPTYLAFLKLDDELGEALVIPPVIEKVLEQNKDIMPPKLPEKLPPRREVDHRIELEVGAKPPAMAPYRMAPSE</sequence>
<dbReference type="AlphaFoldDB" id="R0GJ63"/>
<evidence type="ECO:0000313" key="1">
    <source>
        <dbReference type="EMBL" id="EOA35922.1"/>
    </source>
</evidence>
<gene>
    <name evidence="1" type="ORF">CARUB_v10021180mg</name>
</gene>
<dbReference type="EMBL" id="KB870806">
    <property type="protein sequence ID" value="EOA35922.1"/>
    <property type="molecule type" value="Genomic_DNA"/>
</dbReference>
<organism evidence="1 2">
    <name type="scientific">Capsella rubella</name>
    <dbReference type="NCBI Taxonomy" id="81985"/>
    <lineage>
        <taxon>Eukaryota</taxon>
        <taxon>Viridiplantae</taxon>
        <taxon>Streptophyta</taxon>
        <taxon>Embryophyta</taxon>
        <taxon>Tracheophyta</taxon>
        <taxon>Spermatophyta</taxon>
        <taxon>Magnoliopsida</taxon>
        <taxon>eudicotyledons</taxon>
        <taxon>Gunneridae</taxon>
        <taxon>Pentapetalae</taxon>
        <taxon>rosids</taxon>
        <taxon>malvids</taxon>
        <taxon>Brassicales</taxon>
        <taxon>Brassicaceae</taxon>
        <taxon>Camelineae</taxon>
        <taxon>Capsella</taxon>
    </lineage>
</organism>
<protein>
    <submittedName>
        <fullName evidence="1">Uncharacterized protein</fullName>
    </submittedName>
</protein>